<feature type="compositionally biased region" description="Low complexity" evidence="10">
    <location>
        <begin position="332"/>
        <end position="343"/>
    </location>
</feature>
<evidence type="ECO:0000313" key="13">
    <source>
        <dbReference type="Proteomes" id="UP000694867"/>
    </source>
</evidence>
<dbReference type="GO" id="GO:0003700">
    <property type="term" value="F:DNA-binding transcription factor activity"/>
    <property type="evidence" value="ECO:0007669"/>
    <property type="project" value="InterPro"/>
</dbReference>
<dbReference type="InterPro" id="IPR001628">
    <property type="entry name" value="Znf_hrmn_rcpt"/>
</dbReference>
<dbReference type="RefSeq" id="XP_028967280.1">
    <property type="nucleotide sequence ID" value="XM_029111447.1"/>
</dbReference>
<keyword evidence="8" id="KW-0675">Receptor</keyword>
<dbReference type="PROSITE" id="PS51030">
    <property type="entry name" value="NUCLEAR_REC_DBD_2"/>
    <property type="match status" value="1"/>
</dbReference>
<dbReference type="InterPro" id="IPR013088">
    <property type="entry name" value="Znf_NHR/GATA"/>
</dbReference>
<dbReference type="Gene3D" id="3.30.50.10">
    <property type="entry name" value="Erythroid Transcription Factor GATA-1, subunit A"/>
    <property type="match status" value="1"/>
</dbReference>
<evidence type="ECO:0000256" key="2">
    <source>
        <dbReference type="ARBA" id="ARBA00022723"/>
    </source>
</evidence>
<keyword evidence="2" id="KW-0479">Metal-binding</keyword>
<dbReference type="FunFam" id="3.30.50.10:FF:000006">
    <property type="entry name" value="Nuclear receptor subfamily 5 group A member"/>
    <property type="match status" value="1"/>
</dbReference>
<feature type="region of interest" description="Disordered" evidence="10">
    <location>
        <begin position="223"/>
        <end position="254"/>
    </location>
</feature>
<name>A0AAJ7SET0_9ACAR</name>
<feature type="region of interest" description="Disordered" evidence="10">
    <location>
        <begin position="384"/>
        <end position="447"/>
    </location>
</feature>
<keyword evidence="3" id="KW-0863">Zinc-finger</keyword>
<dbReference type="Proteomes" id="UP000694867">
    <property type="component" value="Unplaced"/>
</dbReference>
<dbReference type="GeneID" id="100903837"/>
<dbReference type="InterPro" id="IPR035500">
    <property type="entry name" value="NHR-like_dom_sf"/>
</dbReference>
<keyword evidence="7" id="KW-0804">Transcription</keyword>
<feature type="compositionally biased region" description="Low complexity" evidence="10">
    <location>
        <begin position="149"/>
        <end position="160"/>
    </location>
</feature>
<evidence type="ECO:0000256" key="5">
    <source>
        <dbReference type="ARBA" id="ARBA00023015"/>
    </source>
</evidence>
<feature type="compositionally biased region" description="Basic and acidic residues" evidence="10">
    <location>
        <begin position="179"/>
        <end position="190"/>
    </location>
</feature>
<dbReference type="GO" id="GO:0005634">
    <property type="term" value="C:nucleus"/>
    <property type="evidence" value="ECO:0007669"/>
    <property type="project" value="UniProtKB-SubCell"/>
</dbReference>
<feature type="compositionally biased region" description="Polar residues" evidence="10">
    <location>
        <begin position="299"/>
        <end position="331"/>
    </location>
</feature>
<dbReference type="AlphaFoldDB" id="A0AAJ7SET0"/>
<dbReference type="InterPro" id="IPR000536">
    <property type="entry name" value="Nucl_hrmn_rcpt_lig-bd"/>
</dbReference>
<feature type="compositionally biased region" description="Polar residues" evidence="10">
    <location>
        <begin position="138"/>
        <end position="148"/>
    </location>
</feature>
<dbReference type="SUPFAM" id="SSF48508">
    <property type="entry name" value="Nuclear receptor ligand-binding domain"/>
    <property type="match status" value="1"/>
</dbReference>
<feature type="region of interest" description="Disordered" evidence="10">
    <location>
        <begin position="1"/>
        <end position="195"/>
    </location>
</feature>
<feature type="compositionally biased region" description="Polar residues" evidence="10">
    <location>
        <begin position="395"/>
        <end position="406"/>
    </location>
</feature>
<proteinExistence type="predicted"/>
<evidence type="ECO:0000313" key="14">
    <source>
        <dbReference type="RefSeq" id="XP_028967280.1"/>
    </source>
</evidence>
<feature type="compositionally biased region" description="Basic and acidic residues" evidence="10">
    <location>
        <begin position="344"/>
        <end position="355"/>
    </location>
</feature>
<feature type="domain" description="NR LBD" evidence="12">
    <location>
        <begin position="627"/>
        <end position="878"/>
    </location>
</feature>
<feature type="region of interest" description="Disordered" evidence="10">
    <location>
        <begin position="299"/>
        <end position="359"/>
    </location>
</feature>
<dbReference type="InterPro" id="IPR050200">
    <property type="entry name" value="Nuclear_hormone_rcpt_NR3"/>
</dbReference>
<dbReference type="PRINTS" id="PR00047">
    <property type="entry name" value="STROIDFINGER"/>
</dbReference>
<comment type="subcellular location">
    <subcellularLocation>
        <location evidence="1">Nucleus</location>
    </subcellularLocation>
</comment>
<evidence type="ECO:0000259" key="11">
    <source>
        <dbReference type="PROSITE" id="PS51030"/>
    </source>
</evidence>
<dbReference type="PROSITE" id="PS00031">
    <property type="entry name" value="NUCLEAR_REC_DBD_1"/>
    <property type="match status" value="1"/>
</dbReference>
<organism evidence="13 14">
    <name type="scientific">Galendromus occidentalis</name>
    <name type="common">western predatory mite</name>
    <dbReference type="NCBI Taxonomy" id="34638"/>
    <lineage>
        <taxon>Eukaryota</taxon>
        <taxon>Metazoa</taxon>
        <taxon>Ecdysozoa</taxon>
        <taxon>Arthropoda</taxon>
        <taxon>Chelicerata</taxon>
        <taxon>Arachnida</taxon>
        <taxon>Acari</taxon>
        <taxon>Parasitiformes</taxon>
        <taxon>Mesostigmata</taxon>
        <taxon>Gamasina</taxon>
        <taxon>Phytoseioidea</taxon>
        <taxon>Phytoseiidae</taxon>
        <taxon>Typhlodrominae</taxon>
        <taxon>Galendromus</taxon>
    </lineage>
</organism>
<dbReference type="GO" id="GO:0043565">
    <property type="term" value="F:sequence-specific DNA binding"/>
    <property type="evidence" value="ECO:0007669"/>
    <property type="project" value="InterPro"/>
</dbReference>
<evidence type="ECO:0000256" key="3">
    <source>
        <dbReference type="ARBA" id="ARBA00022771"/>
    </source>
</evidence>
<dbReference type="SMART" id="SM00430">
    <property type="entry name" value="HOLI"/>
    <property type="match status" value="1"/>
</dbReference>
<keyword evidence="4" id="KW-0862">Zinc</keyword>
<reference evidence="14" key="1">
    <citation type="submission" date="2025-08" db="UniProtKB">
        <authorList>
            <consortium name="RefSeq"/>
        </authorList>
    </citation>
    <scope>IDENTIFICATION</scope>
</reference>
<dbReference type="SUPFAM" id="SSF57716">
    <property type="entry name" value="Glucocorticoid receptor-like (DNA-binding domain)"/>
    <property type="match status" value="1"/>
</dbReference>
<evidence type="ECO:0000256" key="4">
    <source>
        <dbReference type="ARBA" id="ARBA00022833"/>
    </source>
</evidence>
<feature type="compositionally biased region" description="Polar residues" evidence="10">
    <location>
        <begin position="113"/>
        <end position="123"/>
    </location>
</feature>
<sequence length="878" mass="95702">MSLFHDIKLKRRKVDSRTSSDGEGSTSTEGSSPPRSTSPGEPLSEFSEKMVQKFESDDNFDQPSSKVPKMETTTGQAVKQSRTILEEALTNGPAKLIPMIKVTRREEGDANGNLATRTNGTTTSSDLSESEGSSSNSPQTPETASTLVSSPAGSETSSASDKILRSPGQHPNHPNNDFTHQDARPAKETAARSGLDGLAEIATEIANGLRPDVPKKGILEASLMRPCRSAASSPTTKDRSSPIYRAPSAPSQNLQWEASKSAFVRPADAPKSPLGGGAESEHSLALLRLMSHYRQQVNGGNAGVATNQPTPTELYNGNGPPWQSTSATTVVKRSPTRSPSKSPSLHEQRARKMESQDVLTTDVELQSRLQGQPILADRLQDRLASPGLAHPGSPGSPQMSRLQSQLMGDRVTPYRTQWPPEPASADSALNLTSPKEPGKEETDEEDDQPMICMICEDKATGLHYGIITCEGCKGFFKRTVQNKRVYTCVAEGNCEINKAQRNRCQYCRFQKCLLQGMVLAAVREDRMPGGRNSGAVYNLYKVKYKKHKKKAIEWAQSPSPVTTVAVPTATAAAPVAGGILKTALTSPNQVLHLRQQQPVRPAIEVTSSKDSPTSKVPAVRVPLTPADALRLIRDLIDCDDFEDVATLNNMEDLLTDKGGHELPDKLCEIGDNIVYKLVQWTKRLPFYQEIPLAVHTQLLTHKWHQLLVLTTAAYQSMRLPPRCPQSHGVSDPSAEDSEVKAALHDLQGSLTALMGRHIGMEQLEQEAGELVDKLTRLALCLRRGEVTMEEYVCLKVLLMLNHDDSQSALTPIKDRYLGALRTHLSHTKSSQPIRLDYLLGLSRLVEGAADLLMKSKMFYVPFLLNSGACIARLGGANQ</sequence>
<dbReference type="GO" id="GO:0008270">
    <property type="term" value="F:zinc ion binding"/>
    <property type="evidence" value="ECO:0007669"/>
    <property type="project" value="UniProtKB-KW"/>
</dbReference>
<evidence type="ECO:0000256" key="1">
    <source>
        <dbReference type="ARBA" id="ARBA00004123"/>
    </source>
</evidence>
<dbReference type="GO" id="GO:0006357">
    <property type="term" value="P:regulation of transcription by RNA polymerase II"/>
    <property type="evidence" value="ECO:0007669"/>
    <property type="project" value="UniProtKB-ARBA"/>
</dbReference>
<evidence type="ECO:0000256" key="9">
    <source>
        <dbReference type="ARBA" id="ARBA00023242"/>
    </source>
</evidence>
<dbReference type="SMART" id="SM00399">
    <property type="entry name" value="ZnF_C4"/>
    <property type="match status" value="1"/>
</dbReference>
<dbReference type="PANTHER" id="PTHR48092">
    <property type="entry name" value="KNIRPS-RELATED PROTEIN-RELATED"/>
    <property type="match status" value="1"/>
</dbReference>
<dbReference type="PROSITE" id="PS51843">
    <property type="entry name" value="NR_LBD"/>
    <property type="match status" value="1"/>
</dbReference>
<evidence type="ECO:0000256" key="8">
    <source>
        <dbReference type="ARBA" id="ARBA00023170"/>
    </source>
</evidence>
<gene>
    <name evidence="14" type="primary">LOC100903837</name>
</gene>
<dbReference type="CDD" id="cd07168">
    <property type="entry name" value="NR_DBD_DHR4_like"/>
    <property type="match status" value="1"/>
</dbReference>
<evidence type="ECO:0000256" key="6">
    <source>
        <dbReference type="ARBA" id="ARBA00023125"/>
    </source>
</evidence>
<feature type="domain" description="Nuclear receptor" evidence="11">
    <location>
        <begin position="449"/>
        <end position="524"/>
    </location>
</feature>
<dbReference type="Gene3D" id="1.10.565.10">
    <property type="entry name" value="Retinoid X Receptor"/>
    <property type="match status" value="1"/>
</dbReference>
<keyword evidence="9" id="KW-0539">Nucleus</keyword>
<accession>A0AAJ7SET0</accession>
<feature type="compositionally biased region" description="Low complexity" evidence="10">
    <location>
        <begin position="124"/>
        <end position="137"/>
    </location>
</feature>
<evidence type="ECO:0000256" key="7">
    <source>
        <dbReference type="ARBA" id="ARBA00023163"/>
    </source>
</evidence>
<keyword evidence="13" id="KW-1185">Reference proteome</keyword>
<feature type="compositionally biased region" description="Basic and acidic residues" evidence="10">
    <location>
        <begin position="46"/>
        <end position="56"/>
    </location>
</feature>
<feature type="compositionally biased region" description="Polar residues" evidence="10">
    <location>
        <begin position="61"/>
        <end position="83"/>
    </location>
</feature>
<feature type="compositionally biased region" description="Low complexity" evidence="10">
    <location>
        <begin position="21"/>
        <end position="42"/>
    </location>
</feature>
<evidence type="ECO:0000256" key="10">
    <source>
        <dbReference type="SAM" id="MobiDB-lite"/>
    </source>
</evidence>
<evidence type="ECO:0000259" key="12">
    <source>
        <dbReference type="PROSITE" id="PS51843"/>
    </source>
</evidence>
<dbReference type="Pfam" id="PF00105">
    <property type="entry name" value="zf-C4"/>
    <property type="match status" value="1"/>
</dbReference>
<keyword evidence="6" id="KW-0238">DNA-binding</keyword>
<dbReference type="KEGG" id="goe:100903837"/>
<keyword evidence="5" id="KW-0805">Transcription regulation</keyword>
<protein>
    <submittedName>
        <fullName evidence="14">Hormone receptor 4-like</fullName>
    </submittedName>
</protein>
<dbReference type="Pfam" id="PF00104">
    <property type="entry name" value="Hormone_recep"/>
    <property type="match status" value="1"/>
</dbReference>